<dbReference type="Pfam" id="PF12833">
    <property type="entry name" value="HTH_18"/>
    <property type="match status" value="1"/>
</dbReference>
<evidence type="ECO:0000259" key="4">
    <source>
        <dbReference type="PROSITE" id="PS01124"/>
    </source>
</evidence>
<evidence type="ECO:0000256" key="3">
    <source>
        <dbReference type="ARBA" id="ARBA00023163"/>
    </source>
</evidence>
<dbReference type="Proteomes" id="UP000700732">
    <property type="component" value="Unassembled WGS sequence"/>
</dbReference>
<dbReference type="InterPro" id="IPR018060">
    <property type="entry name" value="HTH_AraC"/>
</dbReference>
<feature type="domain" description="HTH araC/xylS-type" evidence="4">
    <location>
        <begin position="194"/>
        <end position="292"/>
    </location>
</feature>
<dbReference type="RefSeq" id="WP_186738497.1">
    <property type="nucleotide sequence ID" value="NZ_VFIA01000019.1"/>
</dbReference>
<dbReference type="InterPro" id="IPR009057">
    <property type="entry name" value="Homeodomain-like_sf"/>
</dbReference>
<dbReference type="EMBL" id="VFIA01000019">
    <property type="protein sequence ID" value="MBC3792734.1"/>
    <property type="molecule type" value="Genomic_DNA"/>
</dbReference>
<dbReference type="Gene3D" id="1.10.10.60">
    <property type="entry name" value="Homeodomain-like"/>
    <property type="match status" value="2"/>
</dbReference>
<keyword evidence="3" id="KW-0804">Transcription</keyword>
<dbReference type="PANTHER" id="PTHR46796:SF6">
    <property type="entry name" value="ARAC SUBFAMILY"/>
    <property type="match status" value="1"/>
</dbReference>
<keyword evidence="6" id="KW-1185">Reference proteome</keyword>
<sequence length="292" mass="32803">MVDSPTYTYTSELYDRPALVSNTEMVGPGIRVERYHLGAMSLPAHVHQKHLLLIHQGALPVVANRQTGHRREVDQFRRGDVGLYPSGEYGPFSWDGSVDLIHVHLDAQELETRARRDLDLTHFALRERFRSEDGLLAQLGQQLIGTLSQASSLGHLYVESLANTLSYHLIEHHATWKRRLAQNPGARLSGAVLARIDNYLEASAEQLVSVERLAGLANLSVFHFARLFKQTTGYSPYQYVLKWKIQRAQSLLRTEELPVALVSDVLGFTSPAHFSATFKRIVGVSPRVFQQG</sequence>
<evidence type="ECO:0000313" key="5">
    <source>
        <dbReference type="EMBL" id="MBC3792734.1"/>
    </source>
</evidence>
<evidence type="ECO:0000313" key="6">
    <source>
        <dbReference type="Proteomes" id="UP000700732"/>
    </source>
</evidence>
<dbReference type="PROSITE" id="PS01124">
    <property type="entry name" value="HTH_ARAC_FAMILY_2"/>
    <property type="match status" value="1"/>
</dbReference>
<dbReference type="InterPro" id="IPR050204">
    <property type="entry name" value="AraC_XylS_family_regulators"/>
</dbReference>
<gene>
    <name evidence="5" type="ORF">FH603_3248</name>
</gene>
<proteinExistence type="predicted"/>
<dbReference type="SMART" id="SM00342">
    <property type="entry name" value="HTH_ARAC"/>
    <property type="match status" value="1"/>
</dbReference>
<reference evidence="5 6" key="1">
    <citation type="submission" date="2019-06" db="EMBL/GenBank/DDBJ databases">
        <title>Spirosoma utsteinense sp. nov. isolated from Antarctic ice-free soils.</title>
        <authorList>
            <person name="Tahon G."/>
        </authorList>
    </citation>
    <scope>NUCLEOTIDE SEQUENCE [LARGE SCALE GENOMIC DNA]</scope>
    <source>
        <strain evidence="5 6">LMG 31447</strain>
    </source>
</reference>
<name>A0ABR6W839_9BACT</name>
<accession>A0ABR6W839</accession>
<dbReference type="SUPFAM" id="SSF46689">
    <property type="entry name" value="Homeodomain-like"/>
    <property type="match status" value="2"/>
</dbReference>
<keyword evidence="2" id="KW-0238">DNA-binding</keyword>
<protein>
    <submittedName>
        <fullName evidence="5">AraC family transcriptional regulator</fullName>
    </submittedName>
</protein>
<evidence type="ECO:0000256" key="2">
    <source>
        <dbReference type="ARBA" id="ARBA00023125"/>
    </source>
</evidence>
<organism evidence="5 6">
    <name type="scientific">Spirosoma utsteinense</name>
    <dbReference type="NCBI Taxonomy" id="2585773"/>
    <lineage>
        <taxon>Bacteria</taxon>
        <taxon>Pseudomonadati</taxon>
        <taxon>Bacteroidota</taxon>
        <taxon>Cytophagia</taxon>
        <taxon>Cytophagales</taxon>
        <taxon>Cytophagaceae</taxon>
        <taxon>Spirosoma</taxon>
    </lineage>
</organism>
<comment type="caution">
    <text evidence="5">The sequence shown here is derived from an EMBL/GenBank/DDBJ whole genome shotgun (WGS) entry which is preliminary data.</text>
</comment>
<keyword evidence="1" id="KW-0805">Transcription regulation</keyword>
<evidence type="ECO:0000256" key="1">
    <source>
        <dbReference type="ARBA" id="ARBA00023015"/>
    </source>
</evidence>
<dbReference type="PANTHER" id="PTHR46796">
    <property type="entry name" value="HTH-TYPE TRANSCRIPTIONAL ACTIVATOR RHAS-RELATED"/>
    <property type="match status" value="1"/>
</dbReference>